<proteinExistence type="predicted"/>
<protein>
    <recommendedName>
        <fullName evidence="1">Cas3 C-terminal domain-containing protein</fullName>
    </recommendedName>
</protein>
<evidence type="ECO:0000313" key="3">
    <source>
        <dbReference type="Proteomes" id="UP000323454"/>
    </source>
</evidence>
<comment type="caution">
    <text evidence="2">The sequence shown here is derived from an EMBL/GenBank/DDBJ whole genome shotgun (WGS) entry which is preliminary data.</text>
</comment>
<evidence type="ECO:0000313" key="2">
    <source>
        <dbReference type="EMBL" id="KAA2246404.1"/>
    </source>
</evidence>
<reference evidence="2 3" key="1">
    <citation type="submission" date="2019-09" db="EMBL/GenBank/DDBJ databases">
        <title>Goodfellowia gen. nov., a new genus of the Pseudonocardineae related to Actinoalloteichus, containing Goodfellowia coeruleoviolacea gen. nov., comb. nov. gen. nov., comb. nov.</title>
        <authorList>
            <person name="Labeda D."/>
        </authorList>
    </citation>
    <scope>NUCLEOTIDE SEQUENCE [LARGE SCALE GENOMIC DNA]</scope>
    <source>
        <strain evidence="2 3">AN110305</strain>
    </source>
</reference>
<sequence>MIDDDYDLTESGVDVVVLHAIPETDLVMPTQGTASVDLSSDTVDAVTLDELVASSTVLSAPDGVPHDVVSTLHGTPAPAAFISSPWLREHRALVFLDGQCRIGDHVLVHDRKSGVHVRDEW</sequence>
<dbReference type="Pfam" id="PF18395">
    <property type="entry name" value="Cas3_C"/>
    <property type="match status" value="1"/>
</dbReference>
<evidence type="ECO:0000259" key="1">
    <source>
        <dbReference type="Pfam" id="PF18395"/>
    </source>
</evidence>
<keyword evidence="3" id="KW-1185">Reference proteome</keyword>
<feature type="domain" description="Cas3 C-terminal" evidence="1">
    <location>
        <begin position="10"/>
        <end position="114"/>
    </location>
</feature>
<organism evidence="2 3">
    <name type="scientific">Solihabitans fulvus</name>
    <dbReference type="NCBI Taxonomy" id="1892852"/>
    <lineage>
        <taxon>Bacteria</taxon>
        <taxon>Bacillati</taxon>
        <taxon>Actinomycetota</taxon>
        <taxon>Actinomycetes</taxon>
        <taxon>Pseudonocardiales</taxon>
        <taxon>Pseudonocardiaceae</taxon>
        <taxon>Solihabitans</taxon>
    </lineage>
</organism>
<dbReference type="EMBL" id="VUOB01000131">
    <property type="protein sequence ID" value="KAA2246404.1"/>
    <property type="molecule type" value="Genomic_DNA"/>
</dbReference>
<gene>
    <name evidence="2" type="ORF">F0L68_40660</name>
</gene>
<dbReference type="OrthoDB" id="3699262at2"/>
<dbReference type="InterPro" id="IPR041372">
    <property type="entry name" value="Cas3_C"/>
</dbReference>
<reference evidence="2 3" key="2">
    <citation type="submission" date="2019-09" db="EMBL/GenBank/DDBJ databases">
        <authorList>
            <person name="Jin C."/>
        </authorList>
    </citation>
    <scope>NUCLEOTIDE SEQUENCE [LARGE SCALE GENOMIC DNA]</scope>
    <source>
        <strain evidence="2 3">AN110305</strain>
    </source>
</reference>
<dbReference type="AlphaFoldDB" id="A0A5B2W5H4"/>
<dbReference type="Proteomes" id="UP000323454">
    <property type="component" value="Unassembled WGS sequence"/>
</dbReference>
<accession>A0A5B2W5H4</accession>
<name>A0A5B2W5H4_9PSEU</name>
<dbReference type="RefSeq" id="WP_149855257.1">
    <property type="nucleotide sequence ID" value="NZ_VUOB01000131.1"/>
</dbReference>